<evidence type="ECO:0000313" key="8">
    <source>
        <dbReference type="EMBL" id="JAS10565.1"/>
    </source>
</evidence>
<dbReference type="Gene3D" id="1.20.120.1760">
    <property type="match status" value="1"/>
</dbReference>
<keyword evidence="3 5" id="KW-0808">Transferase</keyword>
<evidence type="ECO:0000313" key="12">
    <source>
        <dbReference type="EMBL" id="JAS27036.1"/>
    </source>
</evidence>
<dbReference type="PIRSF" id="PIRSF015665">
    <property type="entry name" value="CHOPT"/>
    <property type="match status" value="1"/>
</dbReference>
<evidence type="ECO:0000313" key="11">
    <source>
        <dbReference type="EMBL" id="JAS23440.1"/>
    </source>
</evidence>
<keyword evidence="4 6" id="KW-0472">Membrane</keyword>
<dbReference type="InterPro" id="IPR000462">
    <property type="entry name" value="CDP-OH_P_trans"/>
</dbReference>
<evidence type="ECO:0000256" key="5">
    <source>
        <dbReference type="RuleBase" id="RU003750"/>
    </source>
</evidence>
<feature type="transmembrane region" description="Helical" evidence="6">
    <location>
        <begin position="226"/>
        <end position="247"/>
    </location>
</feature>
<dbReference type="AlphaFoldDB" id="A0A1B6CBA2"/>
<dbReference type="FunFam" id="1.20.120.1760:FF:000016">
    <property type="entry name" value="ethanolaminephosphotransferase 1"/>
    <property type="match status" value="1"/>
</dbReference>
<evidence type="ECO:0000313" key="9">
    <source>
        <dbReference type="EMBL" id="JAS18244.1"/>
    </source>
</evidence>
<keyword evidence="6" id="KW-1133">Transmembrane helix</keyword>
<evidence type="ECO:0000256" key="6">
    <source>
        <dbReference type="SAM" id="Phobius"/>
    </source>
</evidence>
<feature type="transmembrane region" description="Helical" evidence="6">
    <location>
        <begin position="323"/>
        <end position="341"/>
    </location>
</feature>
<dbReference type="PROSITE" id="PS00379">
    <property type="entry name" value="CDP_ALCOHOL_P_TRANSF"/>
    <property type="match status" value="1"/>
</dbReference>
<dbReference type="Pfam" id="PF01066">
    <property type="entry name" value="CDP-OH_P_transf"/>
    <property type="match status" value="1"/>
</dbReference>
<evidence type="ECO:0000313" key="7">
    <source>
        <dbReference type="EMBL" id="JAS07505.1"/>
    </source>
</evidence>
<dbReference type="GO" id="GO:0005794">
    <property type="term" value="C:Golgi apparatus"/>
    <property type="evidence" value="ECO:0007669"/>
    <property type="project" value="TreeGrafter"/>
</dbReference>
<evidence type="ECO:0008006" key="15">
    <source>
        <dbReference type="Google" id="ProtNLM"/>
    </source>
</evidence>
<dbReference type="GO" id="GO:0005789">
    <property type="term" value="C:endoplasmic reticulum membrane"/>
    <property type="evidence" value="ECO:0007669"/>
    <property type="project" value="TreeGrafter"/>
</dbReference>
<evidence type="ECO:0000313" key="10">
    <source>
        <dbReference type="EMBL" id="JAS22716.1"/>
    </source>
</evidence>
<feature type="transmembrane region" description="Helical" evidence="6">
    <location>
        <begin position="295"/>
        <end position="317"/>
    </location>
</feature>
<evidence type="ECO:0000256" key="4">
    <source>
        <dbReference type="ARBA" id="ARBA00023136"/>
    </source>
</evidence>
<gene>
    <name evidence="8" type="ORF">g.32739</name>
    <name evidence="14" type="ORF">g.32740</name>
    <name evidence="10" type="ORF">g.32741</name>
    <name evidence="7" type="ORF">g.32742</name>
    <name evidence="13" type="ORF">g.32743</name>
    <name evidence="9" type="ORF">g.32744</name>
    <name evidence="11" type="ORF">g.32745</name>
    <name evidence="12" type="ORF">g.32746</name>
</gene>
<dbReference type="InterPro" id="IPR014472">
    <property type="entry name" value="CHOPT"/>
</dbReference>
<keyword evidence="6" id="KW-0812">Transmembrane</keyword>
<accession>A0A1B6CBA2</accession>
<comment type="similarity">
    <text evidence="2 5">Belongs to the CDP-alcohol phosphatidyltransferase class-I family.</text>
</comment>
<proteinExistence type="inferred from homology"/>
<evidence type="ECO:0000256" key="2">
    <source>
        <dbReference type="ARBA" id="ARBA00010441"/>
    </source>
</evidence>
<dbReference type="PANTHER" id="PTHR10414">
    <property type="entry name" value="ETHANOLAMINEPHOSPHOTRANSFERASE"/>
    <property type="match status" value="1"/>
</dbReference>
<dbReference type="PANTHER" id="PTHR10414:SF71">
    <property type="entry name" value="FI05338P"/>
    <property type="match status" value="1"/>
</dbReference>
<dbReference type="InterPro" id="IPR043130">
    <property type="entry name" value="CDP-OH_PTrfase_TM_dom"/>
</dbReference>
<protein>
    <recommendedName>
        <fullName evidence="15">Ethanolaminephosphotransferase 1</fullName>
    </recommendedName>
</protein>
<dbReference type="GO" id="GO:0006646">
    <property type="term" value="P:phosphatidylethanolamine biosynthetic process"/>
    <property type="evidence" value="ECO:0007669"/>
    <property type="project" value="TreeGrafter"/>
</dbReference>
<feature type="transmembrane region" description="Helical" evidence="6">
    <location>
        <begin position="348"/>
        <end position="367"/>
    </location>
</feature>
<evidence type="ECO:0000313" key="13">
    <source>
        <dbReference type="EMBL" id="JAS32808.1"/>
    </source>
</evidence>
<dbReference type="EMBL" id="GEDC01026733">
    <property type="protein sequence ID" value="JAS10565.1"/>
    <property type="molecule type" value="Transcribed_RNA"/>
</dbReference>
<dbReference type="EMBL" id="GEDC01014582">
    <property type="protein sequence ID" value="JAS22716.1"/>
    <property type="molecule type" value="Transcribed_RNA"/>
</dbReference>
<dbReference type="EMBL" id="GEDC01004490">
    <property type="protein sequence ID" value="JAS32808.1"/>
    <property type="molecule type" value="Transcribed_RNA"/>
</dbReference>
<reference evidence="8" key="1">
    <citation type="submission" date="2015-12" db="EMBL/GenBank/DDBJ databases">
        <title>De novo transcriptome assembly of four potential Pierce s Disease insect vectors from Arizona vineyards.</title>
        <authorList>
            <person name="Tassone E.E."/>
        </authorList>
    </citation>
    <scope>NUCLEOTIDE SEQUENCE</scope>
</reference>
<organism evidence="8">
    <name type="scientific">Clastoptera arizonana</name>
    <name type="common">Arizona spittle bug</name>
    <dbReference type="NCBI Taxonomy" id="38151"/>
    <lineage>
        <taxon>Eukaryota</taxon>
        <taxon>Metazoa</taxon>
        <taxon>Ecdysozoa</taxon>
        <taxon>Arthropoda</taxon>
        <taxon>Hexapoda</taxon>
        <taxon>Insecta</taxon>
        <taxon>Pterygota</taxon>
        <taxon>Neoptera</taxon>
        <taxon>Paraneoptera</taxon>
        <taxon>Hemiptera</taxon>
        <taxon>Auchenorrhyncha</taxon>
        <taxon>Cercopoidea</taxon>
        <taxon>Clastopteridae</taxon>
        <taxon>Clastoptera</taxon>
    </lineage>
</organism>
<feature type="transmembrane region" description="Helical" evidence="6">
    <location>
        <begin position="267"/>
        <end position="283"/>
    </location>
</feature>
<dbReference type="EMBL" id="GEDC01019054">
    <property type="protein sequence ID" value="JAS18244.1"/>
    <property type="molecule type" value="Transcribed_RNA"/>
</dbReference>
<evidence type="ECO:0000256" key="3">
    <source>
        <dbReference type="ARBA" id="ARBA00022679"/>
    </source>
</evidence>
<dbReference type="EMBL" id="GEDC01000474">
    <property type="protein sequence ID" value="JAS36824.1"/>
    <property type="molecule type" value="Transcribed_RNA"/>
</dbReference>
<dbReference type="EMBL" id="GEDC01010262">
    <property type="protein sequence ID" value="JAS27036.1"/>
    <property type="molecule type" value="Transcribed_RNA"/>
</dbReference>
<feature type="transmembrane region" description="Helical" evidence="6">
    <location>
        <begin position="90"/>
        <end position="108"/>
    </location>
</feature>
<feature type="transmembrane region" description="Helical" evidence="6">
    <location>
        <begin position="186"/>
        <end position="205"/>
    </location>
</feature>
<sequence length="391" mass="45364">MEYQYLTQKHLAGFENYKYSSRDTSPLSVYIMHPFWNKVVLFFPKWIAPNVLTFVGFLFTAGTCLLLSIYDYQFYASSSDHPEYPPIPQWVFLVSGVSVFVAYTLDGIDGKQARRTETSGPIGELFDHGLDSWTAVLIPTCLYSVFGRTDYSVTPFRYYFVCWNVFLTFYTSHWEKYNTGILFLPWGYDLSMLAATLVFLITYCFGHEWWKFSVAGNSNFATGHCIEILFYLSSLIANLPVVLWNIYKSYRDRTGKMLSFWEANRPLVPVIWFLSICAIWVSYSPTDIISRDPRAFYLTSGTIFSSICCRLIVSQMSNNRCDLYNWLLTPALVCAVVSILIPSQHLELLLLYSLWIISTLAHIHYGMNVVRQMCCHFRVDCFRIKNRLHSE</sequence>
<evidence type="ECO:0000313" key="14">
    <source>
        <dbReference type="EMBL" id="JAS36824.1"/>
    </source>
</evidence>
<name>A0A1B6CBA2_9HEMI</name>
<dbReference type="InterPro" id="IPR048254">
    <property type="entry name" value="CDP_ALCOHOL_P_TRANSF_CS"/>
</dbReference>
<evidence type="ECO:0000256" key="1">
    <source>
        <dbReference type="ARBA" id="ARBA00004370"/>
    </source>
</evidence>
<dbReference type="GO" id="GO:0004307">
    <property type="term" value="F:ethanolaminephosphotransferase activity"/>
    <property type="evidence" value="ECO:0007669"/>
    <property type="project" value="TreeGrafter"/>
</dbReference>
<feature type="transmembrane region" description="Helical" evidence="6">
    <location>
        <begin position="51"/>
        <end position="70"/>
    </location>
</feature>
<dbReference type="EMBL" id="GEDC01029793">
    <property type="protein sequence ID" value="JAS07505.1"/>
    <property type="molecule type" value="Transcribed_RNA"/>
</dbReference>
<comment type="subcellular location">
    <subcellularLocation>
        <location evidence="1">Membrane</location>
    </subcellularLocation>
</comment>
<dbReference type="EMBL" id="GEDC01013858">
    <property type="protein sequence ID" value="JAS23440.1"/>
    <property type="molecule type" value="Transcribed_RNA"/>
</dbReference>